<keyword evidence="2" id="KW-0285">Flavoprotein</keyword>
<evidence type="ECO:0000256" key="3">
    <source>
        <dbReference type="ARBA" id="ARBA00038054"/>
    </source>
</evidence>
<evidence type="ECO:0000256" key="2">
    <source>
        <dbReference type="ARBA" id="ARBA00022630"/>
    </source>
</evidence>
<comment type="cofactor">
    <cofactor evidence="1">
        <name>FMN</name>
        <dbReference type="ChEBI" id="CHEBI:58210"/>
    </cofactor>
</comment>
<dbReference type="Gene3D" id="2.30.110.10">
    <property type="entry name" value="Electron Transport, Fmn-binding Protein, Chain A"/>
    <property type="match status" value="1"/>
</dbReference>
<dbReference type="PANTHER" id="PTHR43567:SF1">
    <property type="entry name" value="FLAVOREDOXIN"/>
    <property type="match status" value="1"/>
</dbReference>
<gene>
    <name evidence="5" type="ORF">A3G33_07675</name>
</gene>
<dbReference type="Pfam" id="PF01613">
    <property type="entry name" value="Flavin_Reduct"/>
    <property type="match status" value="1"/>
</dbReference>
<dbReference type="EMBL" id="MHFR01000014">
    <property type="protein sequence ID" value="OGW99119.1"/>
    <property type="molecule type" value="Genomic_DNA"/>
</dbReference>
<proteinExistence type="inferred from homology"/>
<dbReference type="InterPro" id="IPR002563">
    <property type="entry name" value="Flavin_Rdtase-like_dom"/>
</dbReference>
<evidence type="ECO:0000313" key="5">
    <source>
        <dbReference type="EMBL" id="OGW99119.1"/>
    </source>
</evidence>
<reference evidence="5 6" key="1">
    <citation type="journal article" date="2016" name="Nat. Commun.">
        <title>Thousands of microbial genomes shed light on interconnected biogeochemical processes in an aquifer system.</title>
        <authorList>
            <person name="Anantharaman K."/>
            <person name="Brown C.T."/>
            <person name="Hug L.A."/>
            <person name="Sharon I."/>
            <person name="Castelle C.J."/>
            <person name="Probst A.J."/>
            <person name="Thomas B.C."/>
            <person name="Singh A."/>
            <person name="Wilkins M.J."/>
            <person name="Karaoz U."/>
            <person name="Brodie E.L."/>
            <person name="Williams K.H."/>
            <person name="Hubbard S.S."/>
            <person name="Banfield J.F."/>
        </authorList>
    </citation>
    <scope>NUCLEOTIDE SEQUENCE [LARGE SCALE GENOMIC DNA]</scope>
</reference>
<organism evidence="5 6">
    <name type="scientific">Candidatus Danuiimicrobium aquiferis</name>
    <dbReference type="NCBI Taxonomy" id="1801832"/>
    <lineage>
        <taxon>Bacteria</taxon>
        <taxon>Pseudomonadati</taxon>
        <taxon>Candidatus Omnitrophota</taxon>
        <taxon>Candidatus Danuiimicrobium</taxon>
    </lineage>
</organism>
<comment type="caution">
    <text evidence="5">The sequence shown here is derived from an EMBL/GenBank/DDBJ whole genome shotgun (WGS) entry which is preliminary data.</text>
</comment>
<evidence type="ECO:0000313" key="6">
    <source>
        <dbReference type="Proteomes" id="UP000178187"/>
    </source>
</evidence>
<name>A0A1G1L2L8_9BACT</name>
<sequence>MKKSIGAQTILFPTPILIVGTYDKSGKPNIAAVAWGGICCSKPPCVAISLREATYSYGNLMEKKAFTVSVPSEKHAKEADYFGIASGRNENKFEKTGLMPVKSDVVDAPYVKEFPLVLECIVIQTVKIGLHTQFIGEIKDVKVDEDMCGADGSPDIEKIKPFCFDPASHGYYGTGKFIGEAFSIGRK</sequence>
<evidence type="ECO:0000259" key="4">
    <source>
        <dbReference type="SMART" id="SM00903"/>
    </source>
</evidence>
<feature type="domain" description="Flavin reductase like" evidence="4">
    <location>
        <begin position="9"/>
        <end position="153"/>
    </location>
</feature>
<dbReference type="InterPro" id="IPR052174">
    <property type="entry name" value="Flavoredoxin"/>
</dbReference>
<evidence type="ECO:0000256" key="1">
    <source>
        <dbReference type="ARBA" id="ARBA00001917"/>
    </source>
</evidence>
<dbReference type="AlphaFoldDB" id="A0A1G1L2L8"/>
<dbReference type="GO" id="GO:0010181">
    <property type="term" value="F:FMN binding"/>
    <property type="evidence" value="ECO:0007669"/>
    <property type="project" value="InterPro"/>
</dbReference>
<comment type="similarity">
    <text evidence="3">Belongs to the flavoredoxin family.</text>
</comment>
<protein>
    <submittedName>
        <fullName evidence="5">Flavoredoxin</fullName>
    </submittedName>
</protein>
<dbReference type="InterPro" id="IPR012349">
    <property type="entry name" value="Split_barrel_FMN-bd"/>
</dbReference>
<dbReference type="SMART" id="SM00903">
    <property type="entry name" value="Flavin_Reduct"/>
    <property type="match status" value="1"/>
</dbReference>
<dbReference type="Proteomes" id="UP000178187">
    <property type="component" value="Unassembled WGS sequence"/>
</dbReference>
<dbReference type="PANTHER" id="PTHR43567">
    <property type="entry name" value="FLAVOREDOXIN-RELATED-RELATED"/>
    <property type="match status" value="1"/>
</dbReference>
<dbReference type="SUPFAM" id="SSF50475">
    <property type="entry name" value="FMN-binding split barrel"/>
    <property type="match status" value="1"/>
</dbReference>
<accession>A0A1G1L2L8</accession>
<dbReference type="GO" id="GO:0016646">
    <property type="term" value="F:oxidoreductase activity, acting on the CH-NH group of donors, NAD or NADP as acceptor"/>
    <property type="evidence" value="ECO:0007669"/>
    <property type="project" value="UniProtKB-ARBA"/>
</dbReference>